<keyword evidence="6 9" id="KW-0687">Ribonucleoprotein</keyword>
<keyword evidence="4" id="KW-0694">RNA-binding</keyword>
<dbReference type="PANTHER" id="PTHR48277:SF1">
    <property type="entry name" value="MITOCHONDRIAL RIBOSOMAL PROTEIN S5"/>
    <property type="match status" value="1"/>
</dbReference>
<evidence type="ECO:0000256" key="2">
    <source>
        <dbReference type="ARBA" id="ARBA00008945"/>
    </source>
</evidence>
<dbReference type="EMBL" id="CP028359">
    <property type="protein sequence ID" value="AXN02650.1"/>
    <property type="molecule type" value="Genomic_DNA"/>
</dbReference>
<gene>
    <name evidence="12" type="ORF">C9I73_113</name>
</gene>
<protein>
    <recommendedName>
        <fullName evidence="7">Small ribosomal subunit protein uS5</fullName>
    </recommendedName>
    <alternativeName>
        <fullName evidence="8">30S ribosomal protein S5</fullName>
    </alternativeName>
</protein>
<evidence type="ECO:0000256" key="7">
    <source>
        <dbReference type="ARBA" id="ARBA00035255"/>
    </source>
</evidence>
<dbReference type="GO" id="GO:0019843">
    <property type="term" value="F:rRNA binding"/>
    <property type="evidence" value="ECO:0007669"/>
    <property type="project" value="UniProtKB-KW"/>
</dbReference>
<sequence length="157" mass="16886">MKEKLVTLKRVCKVTKGRRYFSFTALVVKGNKNGVVGFGVGKAKEPQNAIRKAGAKAEKRLVQILLTGGTIPHEQKAKHGSTYIFLSPASEGTGIIAGGVVRIVLELVGVKNILSKLNGSSNPNNCIRAVILALTKIRNAYTISKERGLTLKNIFEG</sequence>
<dbReference type="Pfam" id="PF00333">
    <property type="entry name" value="Ribosomal_S5"/>
    <property type="match status" value="1"/>
</dbReference>
<name>A0A346E0Z5_9FLAO</name>
<evidence type="ECO:0000256" key="9">
    <source>
        <dbReference type="PROSITE-ProRule" id="PRU00268"/>
    </source>
</evidence>
<dbReference type="InterPro" id="IPR020568">
    <property type="entry name" value="Ribosomal_Su5_D2-typ_SF"/>
</dbReference>
<dbReference type="SUPFAM" id="SSF54211">
    <property type="entry name" value="Ribosomal protein S5 domain 2-like"/>
    <property type="match status" value="1"/>
</dbReference>
<dbReference type="InterPro" id="IPR014721">
    <property type="entry name" value="Ribsml_uS5_D2-typ_fold_subgr"/>
</dbReference>
<evidence type="ECO:0000256" key="3">
    <source>
        <dbReference type="ARBA" id="ARBA00022730"/>
    </source>
</evidence>
<evidence type="ECO:0000313" key="12">
    <source>
        <dbReference type="EMBL" id="AXN02650.1"/>
    </source>
</evidence>
<dbReference type="GO" id="GO:0005737">
    <property type="term" value="C:cytoplasm"/>
    <property type="evidence" value="ECO:0007669"/>
    <property type="project" value="UniProtKB-ARBA"/>
</dbReference>
<evidence type="ECO:0000256" key="6">
    <source>
        <dbReference type="ARBA" id="ARBA00023274"/>
    </source>
</evidence>
<keyword evidence="5 9" id="KW-0689">Ribosomal protein</keyword>
<dbReference type="GO" id="GO:0015935">
    <property type="term" value="C:small ribosomal subunit"/>
    <property type="evidence" value="ECO:0007669"/>
    <property type="project" value="InterPro"/>
</dbReference>
<dbReference type="InterPro" id="IPR005324">
    <property type="entry name" value="Ribosomal_uS5_C"/>
</dbReference>
<evidence type="ECO:0000256" key="8">
    <source>
        <dbReference type="ARBA" id="ARBA00035519"/>
    </source>
</evidence>
<proteinExistence type="inferred from homology"/>
<dbReference type="Gene3D" id="3.30.160.20">
    <property type="match status" value="1"/>
</dbReference>
<dbReference type="InterPro" id="IPR013810">
    <property type="entry name" value="Ribosomal_uS5_N"/>
</dbReference>
<evidence type="ECO:0000256" key="10">
    <source>
        <dbReference type="RuleBase" id="RU003823"/>
    </source>
</evidence>
<dbReference type="InterPro" id="IPR000851">
    <property type="entry name" value="Ribosomal_uS5"/>
</dbReference>
<feature type="domain" description="S5 DRBM" evidence="11">
    <location>
        <begin position="1"/>
        <end position="64"/>
    </location>
</feature>
<evidence type="ECO:0000259" key="11">
    <source>
        <dbReference type="PROSITE" id="PS50881"/>
    </source>
</evidence>
<evidence type="ECO:0000256" key="5">
    <source>
        <dbReference type="ARBA" id="ARBA00022980"/>
    </source>
</evidence>
<dbReference type="FunFam" id="3.30.230.10:FF:000002">
    <property type="entry name" value="30S ribosomal protein S5"/>
    <property type="match status" value="1"/>
</dbReference>
<dbReference type="Pfam" id="PF03719">
    <property type="entry name" value="Ribosomal_S5_C"/>
    <property type="match status" value="1"/>
</dbReference>
<dbReference type="GO" id="GO:0006412">
    <property type="term" value="P:translation"/>
    <property type="evidence" value="ECO:0007669"/>
    <property type="project" value="InterPro"/>
</dbReference>
<dbReference type="AlphaFoldDB" id="A0A346E0Z5"/>
<dbReference type="RefSeq" id="WP_186821682.1">
    <property type="nucleotide sequence ID" value="NZ_CP028359.1"/>
</dbReference>
<dbReference type="InterPro" id="IPR005712">
    <property type="entry name" value="Ribosomal_uS5_bac-type"/>
</dbReference>
<evidence type="ECO:0000256" key="1">
    <source>
        <dbReference type="ARBA" id="ARBA00003093"/>
    </source>
</evidence>
<comment type="similarity">
    <text evidence="2 10">Belongs to the universal ribosomal protein uS5 family.</text>
</comment>
<organism evidence="12 13">
    <name type="scientific">Candidatus Karelsulcia muelleri</name>
    <dbReference type="NCBI Taxonomy" id="336810"/>
    <lineage>
        <taxon>Bacteria</taxon>
        <taxon>Pseudomonadati</taxon>
        <taxon>Bacteroidota</taxon>
        <taxon>Flavobacteriia</taxon>
        <taxon>Flavobacteriales</taxon>
        <taxon>Candidatus Karelsulcia</taxon>
    </lineage>
</organism>
<dbReference type="PANTHER" id="PTHR48277">
    <property type="entry name" value="MITOCHONDRIAL RIBOSOMAL PROTEIN S5"/>
    <property type="match status" value="1"/>
</dbReference>
<evidence type="ECO:0000256" key="4">
    <source>
        <dbReference type="ARBA" id="ARBA00022884"/>
    </source>
</evidence>
<dbReference type="PROSITE" id="PS50881">
    <property type="entry name" value="S5_DSRBD"/>
    <property type="match status" value="1"/>
</dbReference>
<keyword evidence="3" id="KW-0699">rRNA-binding</keyword>
<comment type="function">
    <text evidence="1">Located at the back of the 30S subunit body where it stabilizes the conformation of the head with respect to the body.</text>
</comment>
<reference evidence="12 13" key="1">
    <citation type="submission" date="2018-03" db="EMBL/GenBank/DDBJ databases">
        <title>A parallel universe: an anciently diverged bacterial symbiosis in a Hawaiian planthopper (Hemiptera: Cixiidae) reveals rearranged nutritional responsibilities.</title>
        <authorList>
            <person name="Bennett G."/>
            <person name="Mao M."/>
        </authorList>
    </citation>
    <scope>NUCLEOTIDE SEQUENCE [LARGE SCALE GENOMIC DNA]</scope>
    <source>
        <strain evidence="12 13">OLIH</strain>
    </source>
</reference>
<accession>A0A346E0Z5</accession>
<dbReference type="Gene3D" id="3.30.230.10">
    <property type="match status" value="1"/>
</dbReference>
<dbReference type="GO" id="GO:0003735">
    <property type="term" value="F:structural constituent of ribosome"/>
    <property type="evidence" value="ECO:0007669"/>
    <property type="project" value="UniProtKB-UniRule"/>
</dbReference>
<evidence type="ECO:0000313" key="13">
    <source>
        <dbReference type="Proteomes" id="UP000257017"/>
    </source>
</evidence>
<dbReference type="SUPFAM" id="SSF54768">
    <property type="entry name" value="dsRNA-binding domain-like"/>
    <property type="match status" value="1"/>
</dbReference>
<dbReference type="NCBIfam" id="TIGR01021">
    <property type="entry name" value="rpsE_bact"/>
    <property type="match status" value="1"/>
</dbReference>
<dbReference type="Proteomes" id="UP000257017">
    <property type="component" value="Chromosome"/>
</dbReference>